<evidence type="ECO:0000256" key="5">
    <source>
        <dbReference type="ARBA" id="ARBA00022840"/>
    </source>
</evidence>
<dbReference type="SUPFAM" id="SSF52540">
    <property type="entry name" value="P-loop containing nucleoside triphosphate hydrolases"/>
    <property type="match status" value="2"/>
</dbReference>
<evidence type="ECO:0000256" key="3">
    <source>
        <dbReference type="ARBA" id="ARBA00022692"/>
    </source>
</evidence>
<dbReference type="PROSITE" id="PS50929">
    <property type="entry name" value="ABC_TM1F"/>
    <property type="match status" value="2"/>
</dbReference>
<proteinExistence type="predicted"/>
<dbReference type="PROSITE" id="PS50893">
    <property type="entry name" value="ABC_TRANSPORTER_2"/>
    <property type="match status" value="2"/>
</dbReference>
<name>A0A6L6Q7G9_9BURK</name>
<dbReference type="Gene3D" id="3.40.50.300">
    <property type="entry name" value="P-loop containing nucleotide triphosphate hydrolases"/>
    <property type="match status" value="2"/>
</dbReference>
<evidence type="ECO:0000259" key="10">
    <source>
        <dbReference type="PROSITE" id="PS50893"/>
    </source>
</evidence>
<dbReference type="GO" id="GO:0140359">
    <property type="term" value="F:ABC-type transporter activity"/>
    <property type="evidence" value="ECO:0007669"/>
    <property type="project" value="InterPro"/>
</dbReference>
<dbReference type="Gene3D" id="1.20.1560.10">
    <property type="entry name" value="ABC transporter type 1, transmembrane domain"/>
    <property type="match status" value="2"/>
</dbReference>
<evidence type="ECO:0000256" key="9">
    <source>
        <dbReference type="SAM" id="Phobius"/>
    </source>
</evidence>
<organism evidence="12 13">
    <name type="scientific">Pseudoduganella ginsengisoli</name>
    <dbReference type="NCBI Taxonomy" id="1462440"/>
    <lineage>
        <taxon>Bacteria</taxon>
        <taxon>Pseudomonadati</taxon>
        <taxon>Pseudomonadota</taxon>
        <taxon>Betaproteobacteria</taxon>
        <taxon>Burkholderiales</taxon>
        <taxon>Oxalobacteraceae</taxon>
        <taxon>Telluria group</taxon>
        <taxon>Pseudoduganella</taxon>
    </lineage>
</organism>
<dbReference type="GO" id="GO:0005886">
    <property type="term" value="C:plasma membrane"/>
    <property type="evidence" value="ECO:0007669"/>
    <property type="project" value="UniProtKB-SubCell"/>
</dbReference>
<dbReference type="EMBL" id="WNLA01000024">
    <property type="protein sequence ID" value="MTW05404.1"/>
    <property type="molecule type" value="Genomic_DNA"/>
</dbReference>
<evidence type="ECO:0000313" key="13">
    <source>
        <dbReference type="Proteomes" id="UP000484015"/>
    </source>
</evidence>
<sequence>MPCGGPWRPVCCAKMAKGGWISATRCCARSLIIYPWNSLVSDINNSSLLHRFLRDNPLGQVLNSPDLRRVTPGLAVSALLSNLLALALPLAILQIMDRVVGNQSLETLAFLVGGIVVALVLEEVLRAISSVVTGWLGIRYEHQSGMAALGRLLRVPMRRYRGEEAGTYAERILASAKVAEFYSGQALLVVFDLPFVVLFMAIIIAIGGWVGLVPIALLTAFVALSLRFGKRLSDQIEQRQVLDDRRSSFLAEVLSNIHTVKTQAMELLMLRRYERLQEANARIGEQLTDSSARANDLGVLFSQVMVVAVISAGSTAVILGQMTPGSLAAVMMLSVRALQPLRRSLTVWLRYQSFVSAQQRLHDIMAMPAEESAGLPPLQPVRESIELHDISLNHGAQHPLFAHLSLTIPAGRCVAIQGDSGSGKTSLLSLINGLERPDQGQVLLDGVPVSGCAPDSIHQHIAFLPQAGKIMAGTILENLTMFDHRLNHAALAVAREMGLDRMVAGMKAGYETPLGEGGGEILPEGVRQMIAIARALVHGPSVILFDEANIALDMEGDKRLRDYLARAKGKCTIVMVTHRPSMLSLADQVYALTDGHLREGALREKDKPAEQEAPQPVAPERPQGISDAYEMAARYYPNPTDLARCLAPLLEALEWQGQPQHLVDAMPHLAQELDLSGLCSVLANLGFFPRHFNTSLATLDERLLPCLFLPHDGPAMVVLGRRADGALRVFDGGSGREAALEESVLGQLGEAYLFQPDERIGLRSARNTNTGTWFGALVWRLRKHLGMILGLTVLSTGLALMPPLFVKAVFDTVIPSGDIRLGMFLALGVLLVVGLDWLLRGLKNRILAYVGGRTEYVLGTGVFERVICLPATATDGATSARQLERIKNLESLRDFFLGPMVLIAFELPASLVMLLALAFVNAWVLLVVLTAVALYAALWFGTRQWNQNSMARASQLGGARSEFINEVLSNMRLIRSAGVAQTWLKRFQEVSGKAVLASFQDQQLRIRMSGAAQILGMCTGLFSMAASAYLAISGNLTGGAMVATMMIVWRLTGPIQNVFLAVSSLVRTRTNIRQIENLMRLPTERESGIKPVVRPAVAGELAFSRVSFRYANDADPALLGLNFSVEPGQMVVIAGPNGSGKSTLLKLIVRVYSPQAGSIRLDQVDIRQIAAAELRSGISYMPQNCEIFHGTIEQNLKLVHPVATDEEVRWAVDMAGLSADIAAMPEGFQTRISNSRLEQLPYGFRQRLLLARAMLKPASVVLLDEPGTGMDEAGEQALIRCITWLKGRTTLLVVSHRPGHMRMADRVIYMKDGAVAAMGPYEAIKNNMAG</sequence>
<feature type="transmembrane region" description="Helical" evidence="9">
    <location>
        <begin position="212"/>
        <end position="229"/>
    </location>
</feature>
<comment type="caution">
    <text evidence="12">The sequence shown here is derived from an EMBL/GenBank/DDBJ whole genome shotgun (WGS) entry which is preliminary data.</text>
</comment>
<dbReference type="InterPro" id="IPR003593">
    <property type="entry name" value="AAA+_ATPase"/>
</dbReference>
<reference evidence="12 13" key="1">
    <citation type="submission" date="2019-11" db="EMBL/GenBank/DDBJ databases">
        <title>Type strains purchased from KCTC, JCM and DSMZ.</title>
        <authorList>
            <person name="Lu H."/>
        </authorList>
    </citation>
    <scope>NUCLEOTIDE SEQUENCE [LARGE SCALE GENOMIC DNA]</scope>
    <source>
        <strain evidence="12 13">KCTC 42409</strain>
    </source>
</reference>
<dbReference type="Pfam" id="PF00664">
    <property type="entry name" value="ABC_membrane"/>
    <property type="match status" value="2"/>
</dbReference>
<dbReference type="PANTHER" id="PTHR24221:SF248">
    <property type="entry name" value="ABC TRANSPORTER TRANSMEMBRANE REGION"/>
    <property type="match status" value="1"/>
</dbReference>
<evidence type="ECO:0000313" key="12">
    <source>
        <dbReference type="EMBL" id="MTW05404.1"/>
    </source>
</evidence>
<feature type="domain" description="ABC transporter" evidence="10">
    <location>
        <begin position="385"/>
        <end position="619"/>
    </location>
</feature>
<dbReference type="GO" id="GO:0016887">
    <property type="term" value="F:ATP hydrolysis activity"/>
    <property type="evidence" value="ECO:0007669"/>
    <property type="project" value="InterPro"/>
</dbReference>
<dbReference type="GO" id="GO:0034040">
    <property type="term" value="F:ATPase-coupled lipid transmembrane transporter activity"/>
    <property type="evidence" value="ECO:0007669"/>
    <property type="project" value="TreeGrafter"/>
</dbReference>
<keyword evidence="4" id="KW-0547">Nucleotide-binding</keyword>
<feature type="transmembrane region" description="Helical" evidence="9">
    <location>
        <begin position="785"/>
        <end position="806"/>
    </location>
</feature>
<dbReference type="InterPro" id="IPR039421">
    <property type="entry name" value="Type_1_exporter"/>
</dbReference>
<keyword evidence="3 9" id="KW-0812">Transmembrane</keyword>
<feature type="transmembrane region" description="Helical" evidence="9">
    <location>
        <begin position="74"/>
        <end position="96"/>
    </location>
</feature>
<evidence type="ECO:0000256" key="7">
    <source>
        <dbReference type="ARBA" id="ARBA00023136"/>
    </source>
</evidence>
<gene>
    <name evidence="12" type="ORF">GM668_25305</name>
</gene>
<protein>
    <submittedName>
        <fullName evidence="12">ATP-binding cassette domain-containing protein</fullName>
    </submittedName>
</protein>
<feature type="domain" description="ABC transmembrane type-1" evidence="11">
    <location>
        <begin position="73"/>
        <end position="353"/>
    </location>
</feature>
<dbReference type="CDD" id="cd03228">
    <property type="entry name" value="ABCC_MRP_Like"/>
    <property type="match status" value="1"/>
</dbReference>
<comment type="subcellular location">
    <subcellularLocation>
        <location evidence="1">Cell membrane</location>
        <topology evidence="1">Multi-pass membrane protein</topology>
    </subcellularLocation>
</comment>
<dbReference type="SMART" id="SM00382">
    <property type="entry name" value="AAA"/>
    <property type="match status" value="2"/>
</dbReference>
<keyword evidence="13" id="KW-1185">Reference proteome</keyword>
<feature type="transmembrane region" description="Helical" evidence="9">
    <location>
        <begin position="821"/>
        <end position="839"/>
    </location>
</feature>
<feature type="domain" description="ABC transmembrane type-1" evidence="11">
    <location>
        <begin position="788"/>
        <end position="1067"/>
    </location>
</feature>
<feature type="domain" description="ABC transporter" evidence="10">
    <location>
        <begin position="1101"/>
        <end position="1330"/>
    </location>
</feature>
<dbReference type="OrthoDB" id="8554730at2"/>
<feature type="transmembrane region" description="Helical" evidence="9">
    <location>
        <begin position="895"/>
        <end position="916"/>
    </location>
</feature>
<dbReference type="Pfam" id="PF00005">
    <property type="entry name" value="ABC_tran"/>
    <property type="match status" value="2"/>
</dbReference>
<dbReference type="PANTHER" id="PTHR24221">
    <property type="entry name" value="ATP-BINDING CASSETTE SUB-FAMILY B"/>
    <property type="match status" value="1"/>
</dbReference>
<dbReference type="Proteomes" id="UP000484015">
    <property type="component" value="Unassembled WGS sequence"/>
</dbReference>
<feature type="transmembrane region" description="Helical" evidence="9">
    <location>
        <begin position="108"/>
        <end position="136"/>
    </location>
</feature>
<feature type="transmembrane region" description="Helical" evidence="9">
    <location>
        <begin position="186"/>
        <end position="206"/>
    </location>
</feature>
<feature type="transmembrane region" description="Helical" evidence="9">
    <location>
        <begin position="1047"/>
        <end position="1066"/>
    </location>
</feature>
<feature type="transmembrane region" description="Helical" evidence="9">
    <location>
        <begin position="922"/>
        <end position="942"/>
    </location>
</feature>
<evidence type="ECO:0000256" key="6">
    <source>
        <dbReference type="ARBA" id="ARBA00022989"/>
    </source>
</evidence>
<evidence type="ECO:0000256" key="1">
    <source>
        <dbReference type="ARBA" id="ARBA00004651"/>
    </source>
</evidence>
<feature type="compositionally biased region" description="Low complexity" evidence="8">
    <location>
        <begin position="611"/>
        <end position="623"/>
    </location>
</feature>
<feature type="transmembrane region" description="Helical" evidence="9">
    <location>
        <begin position="1014"/>
        <end position="1032"/>
    </location>
</feature>
<dbReference type="InterPro" id="IPR036640">
    <property type="entry name" value="ABC1_TM_sf"/>
</dbReference>
<evidence type="ECO:0000256" key="2">
    <source>
        <dbReference type="ARBA" id="ARBA00022475"/>
    </source>
</evidence>
<dbReference type="SUPFAM" id="SSF90123">
    <property type="entry name" value="ABC transporter transmembrane region"/>
    <property type="match status" value="2"/>
</dbReference>
<evidence type="ECO:0000256" key="4">
    <source>
        <dbReference type="ARBA" id="ARBA00022741"/>
    </source>
</evidence>
<keyword evidence="5 12" id="KW-0067">ATP-binding</keyword>
<keyword evidence="2" id="KW-1003">Cell membrane</keyword>
<feature type="region of interest" description="Disordered" evidence="8">
    <location>
        <begin position="602"/>
        <end position="623"/>
    </location>
</feature>
<dbReference type="InterPro" id="IPR011527">
    <property type="entry name" value="ABC1_TM_dom"/>
</dbReference>
<dbReference type="Gene3D" id="3.90.70.10">
    <property type="entry name" value="Cysteine proteinases"/>
    <property type="match status" value="1"/>
</dbReference>
<evidence type="ECO:0000259" key="11">
    <source>
        <dbReference type="PROSITE" id="PS50929"/>
    </source>
</evidence>
<dbReference type="InterPro" id="IPR003439">
    <property type="entry name" value="ABC_transporter-like_ATP-bd"/>
</dbReference>
<dbReference type="GO" id="GO:0005524">
    <property type="term" value="F:ATP binding"/>
    <property type="evidence" value="ECO:0007669"/>
    <property type="project" value="UniProtKB-KW"/>
</dbReference>
<dbReference type="InterPro" id="IPR027417">
    <property type="entry name" value="P-loop_NTPase"/>
</dbReference>
<keyword evidence="6 9" id="KW-1133">Transmembrane helix</keyword>
<accession>A0A6L6Q7G9</accession>
<keyword evidence="7 9" id="KW-0472">Membrane</keyword>
<evidence type="ECO:0000256" key="8">
    <source>
        <dbReference type="SAM" id="MobiDB-lite"/>
    </source>
</evidence>